<feature type="region of interest" description="Disordered" evidence="2">
    <location>
        <begin position="1"/>
        <end position="52"/>
    </location>
</feature>
<organism evidence="3 4">
    <name type="scientific">Artemisia annua</name>
    <name type="common">Sweet wormwood</name>
    <dbReference type="NCBI Taxonomy" id="35608"/>
    <lineage>
        <taxon>Eukaryota</taxon>
        <taxon>Viridiplantae</taxon>
        <taxon>Streptophyta</taxon>
        <taxon>Embryophyta</taxon>
        <taxon>Tracheophyta</taxon>
        <taxon>Spermatophyta</taxon>
        <taxon>Magnoliopsida</taxon>
        <taxon>eudicotyledons</taxon>
        <taxon>Gunneridae</taxon>
        <taxon>Pentapetalae</taxon>
        <taxon>asterids</taxon>
        <taxon>campanulids</taxon>
        <taxon>Asterales</taxon>
        <taxon>Asteraceae</taxon>
        <taxon>Asteroideae</taxon>
        <taxon>Anthemideae</taxon>
        <taxon>Artemisiinae</taxon>
        <taxon>Artemisia</taxon>
    </lineage>
</organism>
<evidence type="ECO:0000313" key="3">
    <source>
        <dbReference type="EMBL" id="PWA67414.1"/>
    </source>
</evidence>
<name>A0A2U1N1T8_ARTAN</name>
<dbReference type="Proteomes" id="UP000245207">
    <property type="component" value="Unassembled WGS sequence"/>
</dbReference>
<dbReference type="InterPro" id="IPR016024">
    <property type="entry name" value="ARM-type_fold"/>
</dbReference>
<dbReference type="STRING" id="35608.A0A2U1N1T8"/>
<evidence type="ECO:0000313" key="4">
    <source>
        <dbReference type="Proteomes" id="UP000245207"/>
    </source>
</evidence>
<dbReference type="InterPro" id="IPR014721">
    <property type="entry name" value="Ribsml_uS5_D2-typ_fold_subgr"/>
</dbReference>
<dbReference type="PANTHER" id="PTHR13245">
    <property type="entry name" value="RRP15-LIKE PROTEIN"/>
    <property type="match status" value="1"/>
</dbReference>
<dbReference type="GO" id="GO:0016301">
    <property type="term" value="F:kinase activity"/>
    <property type="evidence" value="ECO:0007669"/>
    <property type="project" value="UniProtKB-KW"/>
</dbReference>
<keyword evidence="3" id="KW-0808">Transferase</keyword>
<sequence length="362" mass="40273">MASHRVHHDESNNNAIQAGQGDGIITINSNNGNRLKDSSSPPSPLETPPQSHRLCTTTVSISPTFDHDHDRMWLNGKEISLQGGRFQSCLREIRARAQDVEDKKKGIKIKKQDWQKLRLHIASYNNWAATDEWLRVDGTNNIYALGDCATINQRKVMGPVLSAHKNLVVKKLAEEAAEKKVKGDAKKEKTMVGEKGHVKPDSFSVTHEKLLIGVATKGVVKLFNDLEVSSSTEPCVSVTRSEVPSSPVHGSGVNESNGKQRRSALKPLPKNIASSWELMLAFNYLSNSNPMKAFTSSWDQDPEIHFKYIEAAAKTGQIKEVERVTRESNFYDAEKTKNLANDRYEPVCRDGETSSHTTTARD</sequence>
<keyword evidence="3" id="KW-0418">Kinase</keyword>
<dbReference type="Pfam" id="PF07890">
    <property type="entry name" value="Rrp15p"/>
    <property type="match status" value="1"/>
</dbReference>
<comment type="similarity">
    <text evidence="1">Belongs to the RRP15 family.</text>
</comment>
<keyword evidence="4" id="KW-1185">Reference proteome</keyword>
<feature type="region of interest" description="Disordered" evidence="2">
    <location>
        <begin position="237"/>
        <end position="263"/>
    </location>
</feature>
<comment type="caution">
    <text evidence="3">The sequence shown here is derived from an EMBL/GenBank/DDBJ whole genome shotgun (WGS) entry which is preliminary data.</text>
</comment>
<protein>
    <submittedName>
        <fullName evidence="3">GHMP kinase family protein</fullName>
    </submittedName>
</protein>
<dbReference type="GO" id="GO:0000460">
    <property type="term" value="P:maturation of 5.8S rRNA"/>
    <property type="evidence" value="ECO:0007669"/>
    <property type="project" value="TreeGrafter"/>
</dbReference>
<proteinExistence type="inferred from homology"/>
<reference evidence="3 4" key="1">
    <citation type="journal article" date="2018" name="Mol. Plant">
        <title>The genome of Artemisia annua provides insight into the evolution of Asteraceae family and artemisinin biosynthesis.</title>
        <authorList>
            <person name="Shen Q."/>
            <person name="Zhang L."/>
            <person name="Liao Z."/>
            <person name="Wang S."/>
            <person name="Yan T."/>
            <person name="Shi P."/>
            <person name="Liu M."/>
            <person name="Fu X."/>
            <person name="Pan Q."/>
            <person name="Wang Y."/>
            <person name="Lv Z."/>
            <person name="Lu X."/>
            <person name="Zhang F."/>
            <person name="Jiang W."/>
            <person name="Ma Y."/>
            <person name="Chen M."/>
            <person name="Hao X."/>
            <person name="Li L."/>
            <person name="Tang Y."/>
            <person name="Lv G."/>
            <person name="Zhou Y."/>
            <person name="Sun X."/>
            <person name="Brodelius P.E."/>
            <person name="Rose J.K.C."/>
            <person name="Tang K."/>
        </authorList>
    </citation>
    <scope>NUCLEOTIDE SEQUENCE [LARGE SCALE GENOMIC DNA]</scope>
    <source>
        <strain evidence="4">cv. Huhao1</strain>
        <tissue evidence="3">Leaf</tissue>
    </source>
</reference>
<dbReference type="Gene3D" id="3.30.230.10">
    <property type="match status" value="1"/>
</dbReference>
<feature type="region of interest" description="Disordered" evidence="2">
    <location>
        <begin position="342"/>
        <end position="362"/>
    </location>
</feature>
<dbReference type="EMBL" id="PKPP01003834">
    <property type="protein sequence ID" value="PWA67414.1"/>
    <property type="molecule type" value="Genomic_DNA"/>
</dbReference>
<dbReference type="AlphaFoldDB" id="A0A2U1N1T8"/>
<dbReference type="OrthoDB" id="1739539at2759"/>
<accession>A0A2U1N1T8</accession>
<dbReference type="GO" id="GO:0030687">
    <property type="term" value="C:preribosome, large subunit precursor"/>
    <property type="evidence" value="ECO:0007669"/>
    <property type="project" value="TreeGrafter"/>
</dbReference>
<gene>
    <name evidence="3" type="ORF">CTI12_AA318610</name>
</gene>
<evidence type="ECO:0000256" key="1">
    <source>
        <dbReference type="ARBA" id="ARBA00007462"/>
    </source>
</evidence>
<dbReference type="GO" id="GO:0000470">
    <property type="term" value="P:maturation of LSU-rRNA"/>
    <property type="evidence" value="ECO:0007669"/>
    <property type="project" value="TreeGrafter"/>
</dbReference>
<dbReference type="InterPro" id="IPR012459">
    <property type="entry name" value="Rrp15"/>
</dbReference>
<evidence type="ECO:0000256" key="2">
    <source>
        <dbReference type="SAM" id="MobiDB-lite"/>
    </source>
</evidence>
<dbReference type="PANTHER" id="PTHR13245:SF14">
    <property type="entry name" value="RRP15-LIKE PROTEIN"/>
    <property type="match status" value="1"/>
</dbReference>
<dbReference type="InterPro" id="IPR055358">
    <property type="entry name" value="CHCR"/>
</dbReference>
<dbReference type="SUPFAM" id="SSF48371">
    <property type="entry name" value="ARM repeat"/>
    <property type="match status" value="1"/>
</dbReference>
<dbReference type="Pfam" id="PF00637">
    <property type="entry name" value="Clathrin"/>
    <property type="match status" value="1"/>
</dbReference>